<name>A0ABX7P9G8_9BACT</name>
<proteinExistence type="predicted"/>
<evidence type="ECO:0000256" key="1">
    <source>
        <dbReference type="SAM" id="MobiDB-lite"/>
    </source>
</evidence>
<evidence type="ECO:0000313" key="2">
    <source>
        <dbReference type="EMBL" id="QSQ27081.1"/>
    </source>
</evidence>
<organism evidence="2 3">
    <name type="scientific">Pyxidicoccus parkwayensis</name>
    <dbReference type="NCBI Taxonomy" id="2813578"/>
    <lineage>
        <taxon>Bacteria</taxon>
        <taxon>Pseudomonadati</taxon>
        <taxon>Myxococcota</taxon>
        <taxon>Myxococcia</taxon>
        <taxon>Myxococcales</taxon>
        <taxon>Cystobacterineae</taxon>
        <taxon>Myxococcaceae</taxon>
        <taxon>Pyxidicoccus</taxon>
    </lineage>
</organism>
<sequence>MGIRAGWVGAGLAVIAWVSVGCNGDSPTVDPQDEQRPGPPDGNEVPSPPPPDASTDAGTPPPEEDAGTTPDAGEPADAGTTPDAGEPTDAGTTPDAGTPPNAGPWPVDPVLDYTQAFGVGTPQSVGIDEGLNLWLLDGRRIGVLRPGDTAPKWTTGVGQARQSFGADSLAIDSTVICGGAAGRAYVGYRANEMQRAPGIEQRTYIPWPGEANYSPERFAEYQKGDLDAVRVQGDGSVVLEEHIWRTVGASNKDRQAGIHNTNDFHYEEDRTVLNCARVTRGAYRGDIYITTNHGVTRIQGLTYNSHRHPGWYLFEDGSEWGSLQCPYMHGLGIAPNGDVLVANEQMVGVLVPSAKLEEWDRENTWEGPTPWTFKGFNEKLNGQASDDYWRAFEQVKSGRYYLGSSEYGVWAMTPKSRSAGNWSKLAGLPTNGIQALKATDDGALYIGTSGAGLWRLEPDGTTLKQVPEVSGKRVLQLVYEPTVTPSMLLVLTDKGLTVLRGP</sequence>
<accession>A0ABX7P9G8</accession>
<dbReference type="Proteomes" id="UP000662747">
    <property type="component" value="Chromosome"/>
</dbReference>
<protein>
    <recommendedName>
        <fullName evidence="4">Lipoprotein</fullName>
    </recommendedName>
</protein>
<dbReference type="InterPro" id="IPR015943">
    <property type="entry name" value="WD40/YVTN_repeat-like_dom_sf"/>
</dbReference>
<evidence type="ECO:0000313" key="3">
    <source>
        <dbReference type="Proteomes" id="UP000662747"/>
    </source>
</evidence>
<dbReference type="EMBL" id="CP071090">
    <property type="protein sequence ID" value="QSQ27081.1"/>
    <property type="molecule type" value="Genomic_DNA"/>
</dbReference>
<dbReference type="SUPFAM" id="SSF63829">
    <property type="entry name" value="Calcium-dependent phosphotriesterase"/>
    <property type="match status" value="1"/>
</dbReference>
<keyword evidence="3" id="KW-1185">Reference proteome</keyword>
<feature type="region of interest" description="Disordered" evidence="1">
    <location>
        <begin position="24"/>
        <end position="109"/>
    </location>
</feature>
<gene>
    <name evidence="2" type="ORF">JY651_20150</name>
</gene>
<reference evidence="2 3" key="1">
    <citation type="submission" date="2021-02" db="EMBL/GenBank/DDBJ databases">
        <title>De Novo genome assembly of isolated myxobacteria.</title>
        <authorList>
            <person name="Stevens D.C."/>
        </authorList>
    </citation>
    <scope>NUCLEOTIDE SEQUENCE [LARGE SCALE GENOMIC DNA]</scope>
    <source>
        <strain evidence="3">SCPEA02</strain>
    </source>
</reference>
<evidence type="ECO:0008006" key="4">
    <source>
        <dbReference type="Google" id="ProtNLM"/>
    </source>
</evidence>
<dbReference type="PROSITE" id="PS51257">
    <property type="entry name" value="PROKAR_LIPOPROTEIN"/>
    <property type="match status" value="1"/>
</dbReference>
<dbReference type="RefSeq" id="WP_206728608.1">
    <property type="nucleotide sequence ID" value="NZ_CP071090.1"/>
</dbReference>
<dbReference type="Gene3D" id="2.130.10.10">
    <property type="entry name" value="YVTN repeat-like/Quinoprotein amine dehydrogenase"/>
    <property type="match status" value="1"/>
</dbReference>